<dbReference type="InterPro" id="IPR002941">
    <property type="entry name" value="DNA_methylase_N4/N6"/>
</dbReference>
<dbReference type="Pfam" id="PF01555">
    <property type="entry name" value="N6_N4_Mtase"/>
    <property type="match status" value="1"/>
</dbReference>
<dbReference type="PRINTS" id="PR00508">
    <property type="entry name" value="S21N4MTFRASE"/>
</dbReference>
<dbReference type="RefSeq" id="WP_257447787.1">
    <property type="nucleotide sequence ID" value="NZ_JANIPJ010000011.1"/>
</dbReference>
<keyword evidence="2" id="KW-0808">Transferase</keyword>
<gene>
    <name evidence="6" type="ORF">NQZ67_16060</name>
</gene>
<dbReference type="EC" id="2.1.1.-" evidence="4"/>
<name>A0A9X2SBX1_9BACL</name>
<keyword evidence="1" id="KW-0489">Methyltransferase</keyword>
<evidence type="ECO:0000259" key="5">
    <source>
        <dbReference type="Pfam" id="PF01555"/>
    </source>
</evidence>
<reference evidence="6" key="1">
    <citation type="submission" date="2022-08" db="EMBL/GenBank/DDBJ databases">
        <title>The genomic sequence of strain Paenibacillus sp. SCIV0701.</title>
        <authorList>
            <person name="Zhao H."/>
        </authorList>
    </citation>
    <scope>NUCLEOTIDE SEQUENCE</scope>
    <source>
        <strain evidence="6">SCIV0701</strain>
    </source>
</reference>
<dbReference type="Proteomes" id="UP001141950">
    <property type="component" value="Unassembled WGS sequence"/>
</dbReference>
<dbReference type="AlphaFoldDB" id="A0A9X2SBX1"/>
<evidence type="ECO:0000313" key="6">
    <source>
        <dbReference type="EMBL" id="MCR2805402.1"/>
    </source>
</evidence>
<dbReference type="Gene3D" id="3.40.50.150">
    <property type="entry name" value="Vaccinia Virus protein VP39"/>
    <property type="match status" value="1"/>
</dbReference>
<evidence type="ECO:0000256" key="1">
    <source>
        <dbReference type="ARBA" id="ARBA00022603"/>
    </source>
</evidence>
<evidence type="ECO:0000313" key="7">
    <source>
        <dbReference type="Proteomes" id="UP001141950"/>
    </source>
</evidence>
<evidence type="ECO:0000256" key="4">
    <source>
        <dbReference type="RuleBase" id="RU362026"/>
    </source>
</evidence>
<dbReference type="GO" id="GO:0008170">
    <property type="term" value="F:N-methyltransferase activity"/>
    <property type="evidence" value="ECO:0007669"/>
    <property type="project" value="InterPro"/>
</dbReference>
<dbReference type="InterPro" id="IPR029063">
    <property type="entry name" value="SAM-dependent_MTases_sf"/>
</dbReference>
<dbReference type="SUPFAM" id="SSF53335">
    <property type="entry name" value="S-adenosyl-L-methionine-dependent methyltransferases"/>
    <property type="match status" value="1"/>
</dbReference>
<comment type="caution">
    <text evidence="6">The sequence shown here is derived from an EMBL/GenBank/DDBJ whole genome shotgun (WGS) entry which is preliminary data.</text>
</comment>
<evidence type="ECO:0000256" key="2">
    <source>
        <dbReference type="ARBA" id="ARBA00022679"/>
    </source>
</evidence>
<dbReference type="GO" id="GO:0032259">
    <property type="term" value="P:methylation"/>
    <property type="evidence" value="ECO:0007669"/>
    <property type="project" value="UniProtKB-KW"/>
</dbReference>
<dbReference type="GO" id="GO:0009307">
    <property type="term" value="P:DNA restriction-modification system"/>
    <property type="evidence" value="ECO:0007669"/>
    <property type="project" value="UniProtKB-KW"/>
</dbReference>
<keyword evidence="3" id="KW-0680">Restriction system</keyword>
<accession>A0A9X2SBX1</accession>
<proteinExistence type="inferred from homology"/>
<feature type="domain" description="DNA methylase N-4/N-6" evidence="5">
    <location>
        <begin position="30"/>
        <end position="240"/>
    </location>
</feature>
<protein>
    <recommendedName>
        <fullName evidence="4">Methyltransferase</fullName>
        <ecNumber evidence="4">2.1.1.-</ecNumber>
    </recommendedName>
</protein>
<keyword evidence="7" id="KW-1185">Reference proteome</keyword>
<sequence>MGKILGSLQTNRIYQIDCIQGMKLLPDNSVDFNVSDPPYNIGRLGAKVNLKNGYKAIDEPWDNIENFHGFTEKWLVECYRTLKPDGSILVYGTHHSIFLTGYLMKEIGFRIKMQYVWRKLNPPPSFLGTNPTYATEFIIWGHKTNKYKYNLDYAKHINGGKNISNVFESSLTPPREKKHGKFPCQKPLEMTTKLIKLHSNEGDTILVPFCGSGTECVAATLTNRSFVTFETNRDYIEQANNRLDDIDGNQALIDTNIL</sequence>
<organism evidence="6 7">
    <name type="scientific">Paenibacillus soyae</name>
    <dbReference type="NCBI Taxonomy" id="2969249"/>
    <lineage>
        <taxon>Bacteria</taxon>
        <taxon>Bacillati</taxon>
        <taxon>Bacillota</taxon>
        <taxon>Bacilli</taxon>
        <taxon>Bacillales</taxon>
        <taxon>Paenibacillaceae</taxon>
        <taxon>Paenibacillus</taxon>
    </lineage>
</organism>
<evidence type="ECO:0000256" key="3">
    <source>
        <dbReference type="ARBA" id="ARBA00022747"/>
    </source>
</evidence>
<dbReference type="InterPro" id="IPR001091">
    <property type="entry name" value="RM_Methyltransferase"/>
</dbReference>
<comment type="similarity">
    <text evidence="4">Belongs to the N(4)/N(6)-methyltransferase family.</text>
</comment>
<dbReference type="EMBL" id="JANIPJ010000011">
    <property type="protein sequence ID" value="MCR2805402.1"/>
    <property type="molecule type" value="Genomic_DNA"/>
</dbReference>
<dbReference type="GO" id="GO:0003677">
    <property type="term" value="F:DNA binding"/>
    <property type="evidence" value="ECO:0007669"/>
    <property type="project" value="InterPro"/>
</dbReference>